<dbReference type="EMBL" id="JBHPKH010000037">
    <property type="protein sequence ID" value="MFC1572765.1"/>
    <property type="molecule type" value="Genomic_DNA"/>
</dbReference>
<proteinExistence type="predicted"/>
<name>A0ABV6YKA8_UNCEI</name>
<dbReference type="Gene3D" id="3.40.1000.10">
    <property type="entry name" value="Mog1/PsbP, alpha/beta/alpha sandwich"/>
    <property type="match status" value="1"/>
</dbReference>
<protein>
    <submittedName>
        <fullName evidence="1">DcrB-related protein</fullName>
    </submittedName>
</protein>
<dbReference type="Pfam" id="PF08786">
    <property type="entry name" value="DcrB"/>
    <property type="match status" value="1"/>
</dbReference>
<organism evidence="1 2">
    <name type="scientific">Eiseniibacteriota bacterium</name>
    <dbReference type="NCBI Taxonomy" id="2212470"/>
    <lineage>
        <taxon>Bacteria</taxon>
        <taxon>Candidatus Eiseniibacteriota</taxon>
    </lineage>
</organism>
<gene>
    <name evidence="1" type="ORF">ACFL6M_04115</name>
</gene>
<accession>A0ABV6YKA8</accession>
<evidence type="ECO:0000313" key="1">
    <source>
        <dbReference type="EMBL" id="MFC1572765.1"/>
    </source>
</evidence>
<dbReference type="InterPro" id="IPR016123">
    <property type="entry name" value="Mog1/PsbP_a/b/a-sand"/>
</dbReference>
<reference evidence="1 2" key="1">
    <citation type="submission" date="2024-09" db="EMBL/GenBank/DDBJ databases">
        <authorList>
            <person name="D'Angelo T."/>
        </authorList>
    </citation>
    <scope>NUCLEOTIDE SEQUENCE [LARGE SCALE GENOMIC DNA]</scope>
    <source>
        <strain evidence="1">SAG AM-320-E07</strain>
    </source>
</reference>
<keyword evidence="2" id="KW-1185">Reference proteome</keyword>
<sequence>MITTNHRFQIELTEGWQDQTVHSFVGPEGEDAQLSLFLRVEPEPESSDLVQYAHTRRNMMISALPDLEVLKDEEVELPSGRPAYDVVGKWIHPDGRTLFRRYLFLLRDGVGFVFWSDLSKRTLRIYGPEIDAMVDTVEPIEQGD</sequence>
<dbReference type="Proteomes" id="UP001593833">
    <property type="component" value="Unassembled WGS sequence"/>
</dbReference>
<dbReference type="InterPro" id="IPR014894">
    <property type="entry name" value="DcrB/EagT6"/>
</dbReference>
<evidence type="ECO:0000313" key="2">
    <source>
        <dbReference type="Proteomes" id="UP001593833"/>
    </source>
</evidence>
<dbReference type="SUPFAM" id="SSF55724">
    <property type="entry name" value="Mog1p/PsbP-like"/>
    <property type="match status" value="1"/>
</dbReference>
<comment type="caution">
    <text evidence="1">The sequence shown here is derived from an EMBL/GenBank/DDBJ whole genome shotgun (WGS) entry which is preliminary data.</text>
</comment>